<dbReference type="KEGG" id="fcs:TRV642_1008"/>
<feature type="transmembrane region" description="Helical" evidence="1">
    <location>
        <begin position="12"/>
        <end position="29"/>
    </location>
</feature>
<organism evidence="2 3">
    <name type="scientific">Flavobacterium collinsii</name>
    <dbReference type="NCBI Taxonomy" id="1114861"/>
    <lineage>
        <taxon>Bacteria</taxon>
        <taxon>Pseudomonadati</taxon>
        <taxon>Bacteroidota</taxon>
        <taxon>Flavobacteriia</taxon>
        <taxon>Flavobacteriales</taxon>
        <taxon>Flavobacteriaceae</taxon>
        <taxon>Flavobacterium</taxon>
    </lineage>
</organism>
<gene>
    <name evidence="2" type="ORF">TRV642_1008</name>
</gene>
<evidence type="ECO:0000256" key="1">
    <source>
        <dbReference type="SAM" id="Phobius"/>
    </source>
</evidence>
<dbReference type="RefSeq" id="WP_263362293.1">
    <property type="nucleotide sequence ID" value="NZ_OX336425.1"/>
</dbReference>
<keyword evidence="1" id="KW-0472">Membrane</keyword>
<keyword evidence="1" id="KW-1133">Transmembrane helix</keyword>
<accession>A0A9W4TF43</accession>
<keyword evidence="1" id="KW-0812">Transmembrane</keyword>
<evidence type="ECO:0000313" key="3">
    <source>
        <dbReference type="Proteomes" id="UP001152749"/>
    </source>
</evidence>
<proteinExistence type="predicted"/>
<sequence>MQTTLVKIKNNYFYICFLCFSMSIYSQNFEKIINSDTLYIYFKNDNINQIKSSNNRVNEDNHNYDFYFSIKETTVRQYYTLFNHYLISPEVKWEKKSFLKEKKDLIINYNFLKNLGYHESEKLLVKKKKIYIIDRDNFCGSKIKLVEAKITDRTLLPDD</sequence>
<protein>
    <submittedName>
        <fullName evidence="2">Uncharacterized protein</fullName>
    </submittedName>
</protein>
<name>A0A9W4TF43_9FLAO</name>
<dbReference type="EMBL" id="OX336425">
    <property type="protein sequence ID" value="CAI2766030.1"/>
    <property type="molecule type" value="Genomic_DNA"/>
</dbReference>
<evidence type="ECO:0000313" key="2">
    <source>
        <dbReference type="EMBL" id="CAI2766030.1"/>
    </source>
</evidence>
<dbReference type="Proteomes" id="UP001152749">
    <property type="component" value="Chromosome"/>
</dbReference>
<reference evidence="2" key="1">
    <citation type="submission" date="2022-09" db="EMBL/GenBank/DDBJ databases">
        <authorList>
            <person name="Duchaud E."/>
        </authorList>
    </citation>
    <scope>NUCLEOTIDE SEQUENCE</scope>
    <source>
        <strain evidence="2">TRV642</strain>
    </source>
</reference>
<dbReference type="AlphaFoldDB" id="A0A9W4TF43"/>